<gene>
    <name evidence="2" type="ORF">JKP88DRAFT_328942</name>
</gene>
<proteinExistence type="predicted"/>
<name>A0A835YQ03_9STRA</name>
<reference evidence="2" key="1">
    <citation type="submission" date="2021-02" db="EMBL/GenBank/DDBJ databases">
        <title>First Annotated Genome of the Yellow-green Alga Tribonema minus.</title>
        <authorList>
            <person name="Mahan K.M."/>
        </authorList>
    </citation>
    <scope>NUCLEOTIDE SEQUENCE</scope>
    <source>
        <strain evidence="2">UTEX B ZZ1240</strain>
    </source>
</reference>
<dbReference type="SUPFAM" id="SSF55486">
    <property type="entry name" value="Metalloproteases ('zincins'), catalytic domain"/>
    <property type="match status" value="1"/>
</dbReference>
<keyword evidence="1" id="KW-0732">Signal</keyword>
<dbReference type="EMBL" id="JAFCMP010000514">
    <property type="protein sequence ID" value="KAG5178513.1"/>
    <property type="molecule type" value="Genomic_DNA"/>
</dbReference>
<comment type="caution">
    <text evidence="2">The sequence shown here is derived from an EMBL/GenBank/DDBJ whole genome shotgun (WGS) entry which is preliminary data.</text>
</comment>
<feature type="signal peptide" evidence="1">
    <location>
        <begin position="1"/>
        <end position="17"/>
    </location>
</feature>
<evidence type="ECO:0000256" key="1">
    <source>
        <dbReference type="SAM" id="SignalP"/>
    </source>
</evidence>
<dbReference type="InterPro" id="IPR024079">
    <property type="entry name" value="MetalloPept_cat_dom_sf"/>
</dbReference>
<sequence length="552" mass="58800">MLALLAISLVLLPYVNAQLAPAVPAAQALPLLLNAQPINTDCTGIDLNPNTPDGLCQTVFLDTLTTFYPANDVQVLAGGAVGTAVNCAALFQQGTASPITGTFSFELGGTTYTVANGQLNTAQGSDTGLGVPEPGVPFDPDYTIYTFSGSLDAECGTATIVWDSTCSPNTFFVSIILRGTTDNNGNFFVNAIASQSQMNADGSAAIVVAPIQFKATVGAVDFAGGDAASGLRRRALLHSQTAPDAKLAADMELWRMVREGDRDAHHFFHSNGGRHLAEESAVLMPSGRRLDDGSIITVLVLVTASAEKRVGGFEQVNARVQASIAYANMVLANSGVQTSLVASVARTAYVEKVPYFDEDNKRVSSTKQALDDLASEPSGVPDAEELRAQYNSDVVTLWHYQEDDLGKCGYSNTLPSLGEPEKIKSYSYSSLRITCTSKITTFAHELGHIFGLLHSRPDNYDDATQWMSYGTAYRVCGETIDGAYNTLMSDGYQDSTCKFAQCTLPVYSFVGEFRGRTAGEFNELTNIGHSNAMVAQYTYMAIANIAVDAAAV</sequence>
<evidence type="ECO:0000313" key="2">
    <source>
        <dbReference type="EMBL" id="KAG5178513.1"/>
    </source>
</evidence>
<keyword evidence="3" id="KW-1185">Reference proteome</keyword>
<dbReference type="GO" id="GO:0008237">
    <property type="term" value="F:metallopeptidase activity"/>
    <property type="evidence" value="ECO:0007669"/>
    <property type="project" value="InterPro"/>
</dbReference>
<protein>
    <submittedName>
        <fullName evidence="2">Uncharacterized protein</fullName>
    </submittedName>
</protein>
<dbReference type="AlphaFoldDB" id="A0A835YQ03"/>
<accession>A0A835YQ03</accession>
<organism evidence="2 3">
    <name type="scientific">Tribonema minus</name>
    <dbReference type="NCBI Taxonomy" id="303371"/>
    <lineage>
        <taxon>Eukaryota</taxon>
        <taxon>Sar</taxon>
        <taxon>Stramenopiles</taxon>
        <taxon>Ochrophyta</taxon>
        <taxon>PX clade</taxon>
        <taxon>Xanthophyceae</taxon>
        <taxon>Tribonematales</taxon>
        <taxon>Tribonemataceae</taxon>
        <taxon>Tribonema</taxon>
    </lineage>
</organism>
<dbReference type="Gene3D" id="3.40.390.10">
    <property type="entry name" value="Collagenase (Catalytic Domain)"/>
    <property type="match status" value="1"/>
</dbReference>
<dbReference type="Proteomes" id="UP000664859">
    <property type="component" value="Unassembled WGS sequence"/>
</dbReference>
<feature type="chain" id="PRO_5032369061" evidence="1">
    <location>
        <begin position="18"/>
        <end position="552"/>
    </location>
</feature>
<evidence type="ECO:0000313" key="3">
    <source>
        <dbReference type="Proteomes" id="UP000664859"/>
    </source>
</evidence>
<dbReference type="Pfam" id="PF13688">
    <property type="entry name" value="Reprolysin_5"/>
    <property type="match status" value="1"/>
</dbReference>